<feature type="region of interest" description="Disordered" evidence="1">
    <location>
        <begin position="13"/>
        <end position="64"/>
    </location>
</feature>
<evidence type="ECO:0000313" key="3">
    <source>
        <dbReference type="Proteomes" id="UP001555826"/>
    </source>
</evidence>
<evidence type="ECO:0000313" key="2">
    <source>
        <dbReference type="EMBL" id="MEW9267823.1"/>
    </source>
</evidence>
<keyword evidence="3" id="KW-1185">Reference proteome</keyword>
<protein>
    <submittedName>
        <fullName evidence="2">Uncharacterized protein</fullName>
    </submittedName>
</protein>
<dbReference type="Proteomes" id="UP001555826">
    <property type="component" value="Unassembled WGS sequence"/>
</dbReference>
<sequence length="114" mass="12892">HWGLMHWHQHISSALLSSQEPDAPTPTNPPSGGPAEEGQLSHLNREPGQTSTQPRSSSFRRHPFDARITFGQKLQVLRPAWGDMKNSTPRPGQLQILRRHNAFSYALQREALLR</sequence>
<dbReference type="RefSeq" id="WP_367641327.1">
    <property type="nucleotide sequence ID" value="NZ_JBFNQN010000025.1"/>
</dbReference>
<feature type="non-terminal residue" evidence="2">
    <location>
        <position position="1"/>
    </location>
</feature>
<reference evidence="2 3" key="1">
    <citation type="submission" date="2024-07" db="EMBL/GenBank/DDBJ databases">
        <authorList>
            <person name="Thanompreechachai J."/>
            <person name="Duangmal K."/>
        </authorList>
    </citation>
    <scope>NUCLEOTIDE SEQUENCE [LARGE SCALE GENOMIC DNA]</scope>
    <source>
        <strain evidence="2 3">KCTC 19886</strain>
    </source>
</reference>
<dbReference type="EMBL" id="JBFNQN010000025">
    <property type="protein sequence ID" value="MEW9267823.1"/>
    <property type="molecule type" value="Genomic_DNA"/>
</dbReference>
<accession>A0ABV3PDW1</accession>
<gene>
    <name evidence="2" type="ORF">AB1207_24045</name>
</gene>
<feature type="compositionally biased region" description="Pro residues" evidence="1">
    <location>
        <begin position="23"/>
        <end position="32"/>
    </location>
</feature>
<feature type="compositionally biased region" description="Polar residues" evidence="1">
    <location>
        <begin position="47"/>
        <end position="57"/>
    </location>
</feature>
<evidence type="ECO:0000256" key="1">
    <source>
        <dbReference type="SAM" id="MobiDB-lite"/>
    </source>
</evidence>
<name>A0ABV3PDW1_9ACTN</name>
<organism evidence="2 3">
    <name type="scientific">Kineococcus endophyticus</name>
    <dbReference type="NCBI Taxonomy" id="1181883"/>
    <lineage>
        <taxon>Bacteria</taxon>
        <taxon>Bacillati</taxon>
        <taxon>Actinomycetota</taxon>
        <taxon>Actinomycetes</taxon>
        <taxon>Kineosporiales</taxon>
        <taxon>Kineosporiaceae</taxon>
        <taxon>Kineococcus</taxon>
    </lineage>
</organism>
<proteinExistence type="predicted"/>
<comment type="caution">
    <text evidence="2">The sequence shown here is derived from an EMBL/GenBank/DDBJ whole genome shotgun (WGS) entry which is preliminary data.</text>
</comment>